<dbReference type="AlphaFoldDB" id="A0A9N8ZAR9"/>
<dbReference type="SUPFAM" id="SSF51905">
    <property type="entry name" value="FAD/NAD(P)-binding domain"/>
    <property type="match status" value="1"/>
</dbReference>
<name>A0A9N8ZAR9_9GLOM</name>
<dbReference type="InterPro" id="IPR036188">
    <property type="entry name" value="FAD/NAD-bd_sf"/>
</dbReference>
<comment type="caution">
    <text evidence="1">The sequence shown here is derived from an EMBL/GenBank/DDBJ whole genome shotgun (WGS) entry which is preliminary data.</text>
</comment>
<accession>A0A9N8ZAR9</accession>
<keyword evidence="2" id="KW-1185">Reference proteome</keyword>
<gene>
    <name evidence="1" type="ORF">FCALED_LOCUS2946</name>
</gene>
<dbReference type="Proteomes" id="UP000789570">
    <property type="component" value="Unassembled WGS sequence"/>
</dbReference>
<dbReference type="OrthoDB" id="655030at2759"/>
<dbReference type="Gene3D" id="3.50.50.60">
    <property type="entry name" value="FAD/NAD(P)-binding domain"/>
    <property type="match status" value="1"/>
</dbReference>
<organism evidence="1 2">
    <name type="scientific">Funneliformis caledonium</name>
    <dbReference type="NCBI Taxonomy" id="1117310"/>
    <lineage>
        <taxon>Eukaryota</taxon>
        <taxon>Fungi</taxon>
        <taxon>Fungi incertae sedis</taxon>
        <taxon>Mucoromycota</taxon>
        <taxon>Glomeromycotina</taxon>
        <taxon>Glomeromycetes</taxon>
        <taxon>Glomerales</taxon>
        <taxon>Glomeraceae</taxon>
        <taxon>Funneliformis</taxon>
    </lineage>
</organism>
<reference evidence="1" key="1">
    <citation type="submission" date="2021-06" db="EMBL/GenBank/DDBJ databases">
        <authorList>
            <person name="Kallberg Y."/>
            <person name="Tangrot J."/>
            <person name="Rosling A."/>
        </authorList>
    </citation>
    <scope>NUCLEOTIDE SEQUENCE</scope>
    <source>
        <strain evidence="1">UK204</strain>
    </source>
</reference>
<proteinExistence type="predicted"/>
<dbReference type="EMBL" id="CAJVPQ010000488">
    <property type="protein sequence ID" value="CAG8485786.1"/>
    <property type="molecule type" value="Genomic_DNA"/>
</dbReference>
<protein>
    <submittedName>
        <fullName evidence="1">5120_t:CDS:1</fullName>
    </submittedName>
</protein>
<evidence type="ECO:0000313" key="1">
    <source>
        <dbReference type="EMBL" id="CAG8485786.1"/>
    </source>
</evidence>
<sequence length="87" mass="9921">MERKQSRTGRRRQRVDYYNGVKKLRDIDPSSINPQKSSRVTLLGDAHPVLGLGTNNAIEDAYFLTQALLNKSSENYISCIQAYEKEC</sequence>
<evidence type="ECO:0000313" key="2">
    <source>
        <dbReference type="Proteomes" id="UP000789570"/>
    </source>
</evidence>